<dbReference type="EMBL" id="WVTA01000008">
    <property type="protein sequence ID" value="KAK3207765.1"/>
    <property type="molecule type" value="Genomic_DNA"/>
</dbReference>
<organism evidence="3 4">
    <name type="scientific">Pseudopithomyces chartarum</name>
    <dbReference type="NCBI Taxonomy" id="1892770"/>
    <lineage>
        <taxon>Eukaryota</taxon>
        <taxon>Fungi</taxon>
        <taxon>Dikarya</taxon>
        <taxon>Ascomycota</taxon>
        <taxon>Pezizomycotina</taxon>
        <taxon>Dothideomycetes</taxon>
        <taxon>Pleosporomycetidae</taxon>
        <taxon>Pleosporales</taxon>
        <taxon>Massarineae</taxon>
        <taxon>Didymosphaeriaceae</taxon>
        <taxon>Pseudopithomyces</taxon>
    </lineage>
</organism>
<reference evidence="3 4" key="1">
    <citation type="submission" date="2021-02" db="EMBL/GenBank/DDBJ databases">
        <title>Genome assembly of Pseudopithomyces chartarum.</title>
        <authorList>
            <person name="Jauregui R."/>
            <person name="Singh J."/>
            <person name="Voisey C."/>
        </authorList>
    </citation>
    <scope>NUCLEOTIDE SEQUENCE [LARGE SCALE GENOMIC DNA]</scope>
    <source>
        <strain evidence="3 4">AGR01</strain>
    </source>
</reference>
<comment type="catalytic activity">
    <reaction evidence="2">
        <text>N(6)-D-ribulosyl-L-lysyl-[protein] + ATP = N(6)-(3-O-phospho-D-ribulosyl)-L-lysyl-[protein] + ADP + H(+)</text>
        <dbReference type="Rhea" id="RHEA:48432"/>
        <dbReference type="Rhea" id="RHEA-COMP:12103"/>
        <dbReference type="Rhea" id="RHEA-COMP:12104"/>
        <dbReference type="ChEBI" id="CHEBI:15378"/>
        <dbReference type="ChEBI" id="CHEBI:30616"/>
        <dbReference type="ChEBI" id="CHEBI:90418"/>
        <dbReference type="ChEBI" id="CHEBI:90420"/>
        <dbReference type="ChEBI" id="CHEBI:456216"/>
        <dbReference type="EC" id="2.7.1.172"/>
    </reaction>
    <physiologicalReaction direction="left-to-right" evidence="2">
        <dbReference type="Rhea" id="RHEA:48433"/>
    </physiologicalReaction>
</comment>
<evidence type="ECO:0000256" key="2">
    <source>
        <dbReference type="ARBA" id="ARBA00048655"/>
    </source>
</evidence>
<dbReference type="AlphaFoldDB" id="A0AAN6LYQ0"/>
<gene>
    <name evidence="3" type="ORF">GRF29_96g301039</name>
</gene>
<dbReference type="PANTHER" id="PTHR12149">
    <property type="entry name" value="FRUCTOSAMINE 3 KINASE-RELATED PROTEIN"/>
    <property type="match status" value="1"/>
</dbReference>
<dbReference type="Pfam" id="PF03881">
    <property type="entry name" value="Fructosamin_kin"/>
    <property type="match status" value="1"/>
</dbReference>
<accession>A0AAN6LYQ0</accession>
<evidence type="ECO:0000256" key="1">
    <source>
        <dbReference type="ARBA" id="ARBA00011961"/>
    </source>
</evidence>
<comment type="caution">
    <text evidence="3">The sequence shown here is derived from an EMBL/GenBank/DDBJ whole genome shotgun (WGS) entry which is preliminary data.</text>
</comment>
<dbReference type="EC" id="2.7.1.172" evidence="1"/>
<protein>
    <recommendedName>
        <fullName evidence="1">protein-ribulosamine 3-kinase</fullName>
        <ecNumber evidence="1">2.7.1.172</ecNumber>
    </recommendedName>
</protein>
<dbReference type="PANTHER" id="PTHR12149:SF8">
    <property type="entry name" value="PROTEIN-RIBULOSAMINE 3-KINASE"/>
    <property type="match status" value="1"/>
</dbReference>
<evidence type="ECO:0000313" key="4">
    <source>
        <dbReference type="Proteomes" id="UP001280581"/>
    </source>
</evidence>
<dbReference type="GO" id="GO:0102193">
    <property type="term" value="F:protein-ribulosamine 3-kinase activity"/>
    <property type="evidence" value="ECO:0007669"/>
    <property type="project" value="UniProtKB-EC"/>
</dbReference>
<keyword evidence="4" id="KW-1185">Reference proteome</keyword>
<dbReference type="InterPro" id="IPR016477">
    <property type="entry name" value="Fructo-/Ketosamine-3-kinase"/>
</dbReference>
<evidence type="ECO:0000313" key="3">
    <source>
        <dbReference type="EMBL" id="KAK3207765.1"/>
    </source>
</evidence>
<dbReference type="SUPFAM" id="SSF56112">
    <property type="entry name" value="Protein kinase-like (PK-like)"/>
    <property type="match status" value="1"/>
</dbReference>
<sequence length="452" mass="51125">MSSLPADEYAAQLKRERELNPVQIDHLDDNVLAVLPDGITVDTIVPSGASAWCQTVRIDARLGDGTVKRYFKKLTLPGKSQSGEVGRRMMEGTFQSETTYASYCPQHVPKPIAFGEYASEPDTWFYLCEYHDMVDELPDMKSFVAIVAKVHKDSMGKSPTQKYGFAVPTHLANVPNDNNWQVSWETWYTQAMEAMFQFEKETHGEDHEFEILFSDLKDKVIPRLLRPLETGGRSIEPCLIHSDLWPGNCMPDADSGEIMIFDSCGYWGHNESDLGSWRAPRYRLGRPFLKEYQKIMGMSEPHCDWDDRNALYALRYDLLLSGLYPNETKFRQLAKKEIKTLVDKFPDGLSEDDPLYSPSLALATTANIAMSENYYQDQSNATAHSGDIVLDPAIISALPKDATVIAARGHGVSNWNVTGYVEFVQKNREPTKWFLKVAFDRALQHKVFTHGG</sequence>
<dbReference type="InterPro" id="IPR011009">
    <property type="entry name" value="Kinase-like_dom_sf"/>
</dbReference>
<dbReference type="Proteomes" id="UP001280581">
    <property type="component" value="Unassembled WGS sequence"/>
</dbReference>
<name>A0AAN6LYQ0_9PLEO</name>
<dbReference type="Gene3D" id="3.90.1200.10">
    <property type="match status" value="1"/>
</dbReference>
<proteinExistence type="predicted"/>